<evidence type="ECO:0000256" key="1">
    <source>
        <dbReference type="SAM" id="Phobius"/>
    </source>
</evidence>
<name>A0A9Q3GJ78_9BASI</name>
<dbReference type="Proteomes" id="UP000765509">
    <property type="component" value="Unassembled WGS sequence"/>
</dbReference>
<evidence type="ECO:0000313" key="2">
    <source>
        <dbReference type="EMBL" id="MBW0469089.1"/>
    </source>
</evidence>
<keyword evidence="1" id="KW-0812">Transmembrane</keyword>
<feature type="transmembrane region" description="Helical" evidence="1">
    <location>
        <begin position="70"/>
        <end position="91"/>
    </location>
</feature>
<protein>
    <submittedName>
        <fullName evidence="2">Uncharacterized protein</fullName>
    </submittedName>
</protein>
<reference evidence="2" key="1">
    <citation type="submission" date="2021-03" db="EMBL/GenBank/DDBJ databases">
        <title>Draft genome sequence of rust myrtle Austropuccinia psidii MF-1, a brazilian biotype.</title>
        <authorList>
            <person name="Quecine M.C."/>
            <person name="Pachon D.M.R."/>
            <person name="Bonatelli M.L."/>
            <person name="Correr F.H."/>
            <person name="Franceschini L.M."/>
            <person name="Leite T.F."/>
            <person name="Margarido G.R.A."/>
            <person name="Almeida C.A."/>
            <person name="Ferrarezi J.A."/>
            <person name="Labate C.A."/>
        </authorList>
    </citation>
    <scope>NUCLEOTIDE SEQUENCE</scope>
    <source>
        <strain evidence="2">MF-1</strain>
    </source>
</reference>
<organism evidence="2 3">
    <name type="scientific">Austropuccinia psidii MF-1</name>
    <dbReference type="NCBI Taxonomy" id="1389203"/>
    <lineage>
        <taxon>Eukaryota</taxon>
        <taxon>Fungi</taxon>
        <taxon>Dikarya</taxon>
        <taxon>Basidiomycota</taxon>
        <taxon>Pucciniomycotina</taxon>
        <taxon>Pucciniomycetes</taxon>
        <taxon>Pucciniales</taxon>
        <taxon>Sphaerophragmiaceae</taxon>
        <taxon>Austropuccinia</taxon>
    </lineage>
</organism>
<evidence type="ECO:0000313" key="3">
    <source>
        <dbReference type="Proteomes" id="UP000765509"/>
    </source>
</evidence>
<keyword evidence="1" id="KW-1133">Transmembrane helix</keyword>
<keyword evidence="3" id="KW-1185">Reference proteome</keyword>
<dbReference type="EMBL" id="AVOT02002074">
    <property type="protein sequence ID" value="MBW0469089.1"/>
    <property type="molecule type" value="Genomic_DNA"/>
</dbReference>
<dbReference type="AlphaFoldDB" id="A0A9Q3GJ78"/>
<comment type="caution">
    <text evidence="2">The sequence shown here is derived from an EMBL/GenBank/DDBJ whole genome shotgun (WGS) entry which is preliminary data.</text>
</comment>
<keyword evidence="1" id="KW-0472">Membrane</keyword>
<sequence length="140" mass="15657">MVREVNVETSLTATSIIPESPVNSDHKRAVIITQNNQPKVMCFGLINLDISNIAEKANNSSNSKLFDRKILFYTFLIIIIPSTKSVASFNLSRISQKDNGHDYARSKSVSEVNRSVNEAKTDQLFHSEADKTLSLQTELK</sequence>
<proteinExistence type="predicted"/>
<accession>A0A9Q3GJ78</accession>
<gene>
    <name evidence="2" type="ORF">O181_008804</name>
</gene>